<evidence type="ECO:0000313" key="1">
    <source>
        <dbReference type="EMBL" id="AFV51263.1"/>
    </source>
</evidence>
<dbReference type="KEGG" id="vg:13997108"/>
<evidence type="ECO:0000313" key="2">
    <source>
        <dbReference type="Proteomes" id="UP000009199"/>
    </source>
</evidence>
<proteinExistence type="predicted"/>
<protein>
    <submittedName>
        <fullName evidence="1">Uncharacterized protein</fullName>
    </submittedName>
</protein>
<keyword evidence="2" id="KW-1185">Reference proteome</keyword>
<name>K4NZC2_9VIRU</name>
<sequence>MIEFQKELLTQLATWARQNFGDVRVNEELMMVTVDKGYFEFSIAVRGYHYALALFCLKLRGLHVHFSDNLSTVKLELESGDTKLKLEYRNIMLGMEFVDADFSEIAKSPVSRIVLPMLQALPISLQLYAIVERIIKSSLGE</sequence>
<dbReference type="Proteomes" id="UP000009199">
    <property type="component" value="Segment"/>
</dbReference>
<accession>K4NZC2</accession>
<organism evidence="1 2">
    <name type="scientific">Sulfolobales Mexican rod-shaped virus 1</name>
    <dbReference type="NCBI Taxonomy" id="2848122"/>
    <lineage>
        <taxon>Viruses</taxon>
        <taxon>Adnaviria</taxon>
        <taxon>Zilligvirae</taxon>
        <taxon>Taleaviricota</taxon>
        <taxon>Tokiviricetes</taxon>
        <taxon>Ligamenvirales</taxon>
        <taxon>Rudiviridae</taxon>
        <taxon>Mexirudivirus</taxon>
        <taxon>Mexirudivirus azufresense</taxon>
        <taxon>Mexirudivirus SMRV1</taxon>
    </lineage>
</organism>
<reference evidence="1 2" key="1">
    <citation type="journal article" date="2013" name="Genome Announc.">
        <title>Genome sequence of a novel archaeal rudivirus recovered from a mexican hot spring.</title>
        <authorList>
            <person name="Servin-Garciduenas L.E."/>
            <person name="Peng X."/>
            <person name="Garrett R.A."/>
            <person name="Martinez-Romero E."/>
        </authorList>
    </citation>
    <scope>NUCLEOTIDE SEQUENCE [LARGE SCALE GENOMIC DNA]</scope>
</reference>
<dbReference type="EMBL" id="JX944686">
    <property type="protein sequence ID" value="AFV51263.1"/>
    <property type="molecule type" value="Genomic_DNA"/>
</dbReference>